<dbReference type="Pfam" id="PF14265">
    <property type="entry name" value="DUF4355"/>
    <property type="match status" value="1"/>
</dbReference>
<dbReference type="Proteomes" id="UP001199355">
    <property type="component" value="Unassembled WGS sequence"/>
</dbReference>
<reference evidence="3 4" key="1">
    <citation type="submission" date="2021-10" db="EMBL/GenBank/DDBJ databases">
        <title>Anaerobic single-cell dispensing facilitates the cultivation of human gut bacteria.</title>
        <authorList>
            <person name="Afrizal A."/>
        </authorList>
    </citation>
    <scope>NUCLEOTIDE SEQUENCE [LARGE SCALE GENOMIC DNA]</scope>
    <source>
        <strain evidence="3 4">CLA-AA-H244</strain>
    </source>
</reference>
<keyword evidence="4" id="KW-1185">Reference proteome</keyword>
<gene>
    <name evidence="3" type="ORF">LKD45_10925</name>
</gene>
<organism evidence="3 4">
    <name type="scientific">Gallintestinimicrobium propionicum</name>
    <dbReference type="NCBI Taxonomy" id="2981770"/>
    <lineage>
        <taxon>Bacteria</taxon>
        <taxon>Bacillati</taxon>
        <taxon>Bacillota</taxon>
        <taxon>Clostridia</taxon>
        <taxon>Lachnospirales</taxon>
        <taxon>Lachnospiraceae</taxon>
        <taxon>Gallintestinimicrobium</taxon>
    </lineage>
</organism>
<sequence length="172" mass="18807">MAEEKTVTTTAVETGEKPEAAEGTTQEKPEAVAKTYDQAYVDDLIERQKAAQEAAVAEALKVAGMDKDAKEKYEQEQAEEKMAKREADIARRELKADAREVLAEKQIPTEFLDMLLGSDLKETKANADAFKTKFDAAVQAQVEKRLAGKTPQGGNGSQSGTSMKSEIEKYMA</sequence>
<feature type="region of interest" description="Disordered" evidence="2">
    <location>
        <begin position="1"/>
        <end position="29"/>
    </location>
</feature>
<proteinExistence type="predicted"/>
<feature type="coiled-coil region" evidence="1">
    <location>
        <begin position="66"/>
        <end position="93"/>
    </location>
</feature>
<keyword evidence="1" id="KW-0175">Coiled coil</keyword>
<protein>
    <submittedName>
        <fullName evidence="3">DUF4355 domain-containing protein</fullName>
    </submittedName>
</protein>
<evidence type="ECO:0000256" key="1">
    <source>
        <dbReference type="SAM" id="Coils"/>
    </source>
</evidence>
<dbReference type="EMBL" id="JAJEQF010000029">
    <property type="protein sequence ID" value="MCC2168193.1"/>
    <property type="molecule type" value="Genomic_DNA"/>
</dbReference>
<name>A0AAE3AUR5_9FIRM</name>
<comment type="caution">
    <text evidence="3">The sequence shown here is derived from an EMBL/GenBank/DDBJ whole genome shotgun (WGS) entry which is preliminary data.</text>
</comment>
<evidence type="ECO:0000313" key="3">
    <source>
        <dbReference type="EMBL" id="MCC2168193.1"/>
    </source>
</evidence>
<dbReference type="InterPro" id="IPR025580">
    <property type="entry name" value="Gp46"/>
</dbReference>
<dbReference type="RefSeq" id="WP_308728544.1">
    <property type="nucleotide sequence ID" value="NZ_JAJEQF010000029.1"/>
</dbReference>
<feature type="region of interest" description="Disordered" evidence="2">
    <location>
        <begin position="145"/>
        <end position="172"/>
    </location>
</feature>
<dbReference type="AlphaFoldDB" id="A0AAE3AUR5"/>
<feature type="compositionally biased region" description="Basic and acidic residues" evidence="2">
    <location>
        <begin position="14"/>
        <end position="29"/>
    </location>
</feature>
<accession>A0AAE3AUR5</accession>
<evidence type="ECO:0000256" key="2">
    <source>
        <dbReference type="SAM" id="MobiDB-lite"/>
    </source>
</evidence>
<evidence type="ECO:0000313" key="4">
    <source>
        <dbReference type="Proteomes" id="UP001199355"/>
    </source>
</evidence>